<dbReference type="Gene3D" id="1.10.1380.10">
    <property type="entry name" value="Neutral endopeptidase , domain2"/>
    <property type="match status" value="1"/>
</dbReference>
<gene>
    <name evidence="10" type="ORF">B1B_00497</name>
</gene>
<feature type="domain" description="Peptidase M13 C-terminal" evidence="8">
    <location>
        <begin position="445"/>
        <end position="579"/>
    </location>
</feature>
<keyword evidence="4" id="KW-0479">Metal-binding</keyword>
<dbReference type="GO" id="GO:0016485">
    <property type="term" value="P:protein processing"/>
    <property type="evidence" value="ECO:0007669"/>
    <property type="project" value="TreeGrafter"/>
</dbReference>
<dbReference type="GO" id="GO:0005886">
    <property type="term" value="C:plasma membrane"/>
    <property type="evidence" value="ECO:0007669"/>
    <property type="project" value="TreeGrafter"/>
</dbReference>
<keyword evidence="3 10" id="KW-0645">Protease</keyword>
<comment type="cofactor">
    <cofactor evidence="1">
        <name>Zn(2+)</name>
        <dbReference type="ChEBI" id="CHEBI:29105"/>
    </cofactor>
</comment>
<evidence type="ECO:0000256" key="1">
    <source>
        <dbReference type="ARBA" id="ARBA00001947"/>
    </source>
</evidence>
<comment type="similarity">
    <text evidence="2">Belongs to the peptidase M13 family.</text>
</comment>
<dbReference type="EMBL" id="AUZY01000378">
    <property type="protein sequence ID" value="EQD78863.1"/>
    <property type="molecule type" value="Genomic_DNA"/>
</dbReference>
<dbReference type="InterPro" id="IPR024079">
    <property type="entry name" value="MetalloPept_cat_dom_sf"/>
</dbReference>
<name>T1CBY1_9ZZZZ</name>
<feature type="domain" description="Peptidase M13 N-terminal" evidence="9">
    <location>
        <begin position="15"/>
        <end position="393"/>
    </location>
</feature>
<dbReference type="GO" id="GO:0046872">
    <property type="term" value="F:metal ion binding"/>
    <property type="evidence" value="ECO:0007669"/>
    <property type="project" value="UniProtKB-KW"/>
</dbReference>
<proteinExistence type="inferred from homology"/>
<evidence type="ECO:0000256" key="7">
    <source>
        <dbReference type="ARBA" id="ARBA00023049"/>
    </source>
</evidence>
<keyword evidence="7 10" id="KW-0482">Metalloprotease</keyword>
<evidence type="ECO:0000256" key="4">
    <source>
        <dbReference type="ARBA" id="ARBA00022723"/>
    </source>
</evidence>
<keyword evidence="6" id="KW-0862">Zinc</keyword>
<dbReference type="PANTHER" id="PTHR11733">
    <property type="entry name" value="ZINC METALLOPROTEASE FAMILY M13 NEPRILYSIN-RELATED"/>
    <property type="match status" value="1"/>
</dbReference>
<dbReference type="Pfam" id="PF05649">
    <property type="entry name" value="Peptidase_M13_N"/>
    <property type="match status" value="1"/>
</dbReference>
<keyword evidence="5" id="KW-0378">Hydrolase</keyword>
<evidence type="ECO:0000256" key="3">
    <source>
        <dbReference type="ARBA" id="ARBA00022670"/>
    </source>
</evidence>
<dbReference type="Pfam" id="PF01431">
    <property type="entry name" value="Peptidase_M13"/>
    <property type="match status" value="1"/>
</dbReference>
<sequence>MPRFSADYMDRSADPSKDFYRFATGQWLDRNPVPADKSRWSAFDELFEQNLQQVRGILEQASSGRRGSAPTPRTQVGDFFASAMDATQREKLAFRPIARESERIRGVSSTRDLVSALAEFHRQGIPGLFRTAVAPDEKNSSIYALYLMQGGLSLPDRDYYLKREFASVRQAYLAHISKSFGLWGEPKARAAAAARTVLRIETELAKASRSRTALRDPEKNYNRTTPQELIGRNPSLRWKEYLSMRGAGKAPYLVVGQPEFFDAVNRALREHSIAEWKVYLRWHLLHASAPYLHAAMDAEDFDFFHRRLLGQEQPEPDWKRAAMVVDDGLGEALGRIYVQRYFPPAARQRMADLVKDLREVFRQRLERVPWMTEETRRRARAKFDRFTTKIGHPERFRDYSRVRVSRRDYVGNIRRAAAFEVQRMIVRVGMPVDRSEWQMTPPTVNAYFDPTLNEIVFPAGILQPPFFDPAMDDAVNYGAIGAVIGHEITHGYDDQGRRYDAQGNLTDWWLPADQAEFEARSQRAVRQYAGYEPLPGARINGELTLGENIADLGGVSIAWEAFQRSRGGSAASSPPIDGFHPRPAVLPLV</sequence>
<dbReference type="InterPro" id="IPR000718">
    <property type="entry name" value="Peptidase_M13"/>
</dbReference>
<reference evidence="10" key="2">
    <citation type="journal article" date="2014" name="ISME J.">
        <title>Microbial stratification in low pH oxic and suboxic macroscopic growths along an acid mine drainage.</title>
        <authorList>
            <person name="Mendez-Garcia C."/>
            <person name="Mesa V."/>
            <person name="Sprenger R.R."/>
            <person name="Richter M."/>
            <person name="Diez M.S."/>
            <person name="Solano J."/>
            <person name="Bargiela R."/>
            <person name="Golyshina O.V."/>
            <person name="Manteca A."/>
            <person name="Ramos J.L."/>
            <person name="Gallego J.R."/>
            <person name="Llorente I."/>
            <person name="Martins Dos Santos V.A."/>
            <person name="Jensen O.N."/>
            <person name="Pelaez A.I."/>
            <person name="Sanchez J."/>
            <person name="Ferrer M."/>
        </authorList>
    </citation>
    <scope>NUCLEOTIDE SEQUENCE</scope>
</reference>
<evidence type="ECO:0000256" key="2">
    <source>
        <dbReference type="ARBA" id="ARBA00007357"/>
    </source>
</evidence>
<evidence type="ECO:0000256" key="5">
    <source>
        <dbReference type="ARBA" id="ARBA00022801"/>
    </source>
</evidence>
<comment type="caution">
    <text evidence="10">The sequence shown here is derived from an EMBL/GenBank/DDBJ whole genome shotgun (WGS) entry which is preliminary data.</text>
</comment>
<evidence type="ECO:0000313" key="10">
    <source>
        <dbReference type="EMBL" id="EQD78863.1"/>
    </source>
</evidence>
<protein>
    <submittedName>
        <fullName evidence="10">Zinc metalloprotease</fullName>
    </submittedName>
</protein>
<accession>T1CBY1</accession>
<dbReference type="CDD" id="cd08662">
    <property type="entry name" value="M13"/>
    <property type="match status" value="1"/>
</dbReference>
<evidence type="ECO:0000259" key="8">
    <source>
        <dbReference type="Pfam" id="PF01431"/>
    </source>
</evidence>
<dbReference type="AlphaFoldDB" id="T1CBY1"/>
<dbReference type="InterPro" id="IPR008753">
    <property type="entry name" value="Peptidase_M13_N"/>
</dbReference>
<evidence type="ECO:0000259" key="9">
    <source>
        <dbReference type="Pfam" id="PF05649"/>
    </source>
</evidence>
<feature type="non-terminal residue" evidence="10">
    <location>
        <position position="589"/>
    </location>
</feature>
<dbReference type="InterPro" id="IPR018497">
    <property type="entry name" value="Peptidase_M13_C"/>
</dbReference>
<evidence type="ECO:0000256" key="6">
    <source>
        <dbReference type="ARBA" id="ARBA00022833"/>
    </source>
</evidence>
<dbReference type="Gene3D" id="3.40.390.10">
    <property type="entry name" value="Collagenase (Catalytic Domain)"/>
    <property type="match status" value="1"/>
</dbReference>
<dbReference type="SUPFAM" id="SSF55486">
    <property type="entry name" value="Metalloproteases ('zincins'), catalytic domain"/>
    <property type="match status" value="1"/>
</dbReference>
<dbReference type="GO" id="GO:0004222">
    <property type="term" value="F:metalloendopeptidase activity"/>
    <property type="evidence" value="ECO:0007669"/>
    <property type="project" value="InterPro"/>
</dbReference>
<dbReference type="PROSITE" id="PS51885">
    <property type="entry name" value="NEPRILYSIN"/>
    <property type="match status" value="1"/>
</dbReference>
<organism evidence="10">
    <name type="scientific">mine drainage metagenome</name>
    <dbReference type="NCBI Taxonomy" id="410659"/>
    <lineage>
        <taxon>unclassified sequences</taxon>
        <taxon>metagenomes</taxon>
        <taxon>ecological metagenomes</taxon>
    </lineage>
</organism>
<dbReference type="InterPro" id="IPR042089">
    <property type="entry name" value="Peptidase_M13_dom_2"/>
</dbReference>
<dbReference type="PRINTS" id="PR00786">
    <property type="entry name" value="NEPRILYSIN"/>
</dbReference>
<reference evidence="10" key="1">
    <citation type="submission" date="2013-08" db="EMBL/GenBank/DDBJ databases">
        <authorList>
            <person name="Mendez C."/>
            <person name="Richter M."/>
            <person name="Ferrer M."/>
            <person name="Sanchez J."/>
        </authorList>
    </citation>
    <scope>NUCLEOTIDE SEQUENCE</scope>
</reference>
<dbReference type="PANTHER" id="PTHR11733:SF167">
    <property type="entry name" value="FI17812P1-RELATED"/>
    <property type="match status" value="1"/>
</dbReference>